<keyword evidence="2" id="KW-1185">Reference proteome</keyword>
<sequence>MVEPTAFLSLTGRGGAPPFPRFSHRGAPVKRCCHLSRKRCAKWNPRPIMRIPPLGHAASVRLVRVSALVASILGEIPHLRLRQWSVSEAIGR</sequence>
<accession>A0ABM9DSW2</accession>
<dbReference type="Proteomes" id="UP001153050">
    <property type="component" value="Unassembled WGS sequence"/>
</dbReference>
<gene>
    <name evidence="1" type="ORF">MES5069_220058</name>
</gene>
<evidence type="ECO:0000313" key="2">
    <source>
        <dbReference type="Proteomes" id="UP001153050"/>
    </source>
</evidence>
<dbReference type="EMBL" id="CAKXZT010000116">
    <property type="protein sequence ID" value="CAH2399229.1"/>
    <property type="molecule type" value="Genomic_DNA"/>
</dbReference>
<name>A0ABM9DSW2_9HYPH</name>
<protein>
    <submittedName>
        <fullName evidence="1">Uncharacterized protein</fullName>
    </submittedName>
</protein>
<comment type="caution">
    <text evidence="1">The sequence shown here is derived from an EMBL/GenBank/DDBJ whole genome shotgun (WGS) entry which is preliminary data.</text>
</comment>
<organism evidence="1 2">
    <name type="scientific">Mesorhizobium escarrei</name>
    <dbReference type="NCBI Taxonomy" id="666018"/>
    <lineage>
        <taxon>Bacteria</taxon>
        <taxon>Pseudomonadati</taxon>
        <taxon>Pseudomonadota</taxon>
        <taxon>Alphaproteobacteria</taxon>
        <taxon>Hyphomicrobiales</taxon>
        <taxon>Phyllobacteriaceae</taxon>
        <taxon>Mesorhizobium</taxon>
    </lineage>
</organism>
<reference evidence="1 2" key="1">
    <citation type="submission" date="2022-03" db="EMBL/GenBank/DDBJ databases">
        <authorList>
            <person name="Brunel B."/>
        </authorList>
    </citation>
    <scope>NUCLEOTIDE SEQUENCE [LARGE SCALE GENOMIC DNA]</scope>
    <source>
        <strain evidence="1">STM5069sample</strain>
    </source>
</reference>
<proteinExistence type="predicted"/>
<evidence type="ECO:0000313" key="1">
    <source>
        <dbReference type="EMBL" id="CAH2399229.1"/>
    </source>
</evidence>